<accession>A0A0C3NN38</accession>
<dbReference type="EMBL" id="KN831982">
    <property type="protein sequence ID" value="KIO02285.1"/>
    <property type="molecule type" value="Genomic_DNA"/>
</dbReference>
<dbReference type="HOGENOM" id="CLU_2307184_0_0_1"/>
<reference evidence="2" key="2">
    <citation type="submission" date="2015-01" db="EMBL/GenBank/DDBJ databases">
        <title>Evolutionary Origins and Diversification of the Mycorrhizal Mutualists.</title>
        <authorList>
            <consortium name="DOE Joint Genome Institute"/>
            <consortium name="Mycorrhizal Genomics Consortium"/>
            <person name="Kohler A."/>
            <person name="Kuo A."/>
            <person name="Nagy L.G."/>
            <person name="Floudas D."/>
            <person name="Copeland A."/>
            <person name="Barry K.W."/>
            <person name="Cichocki N."/>
            <person name="Veneault-Fourrey C."/>
            <person name="LaButti K."/>
            <person name="Lindquist E.A."/>
            <person name="Lipzen A."/>
            <person name="Lundell T."/>
            <person name="Morin E."/>
            <person name="Murat C."/>
            <person name="Riley R."/>
            <person name="Ohm R."/>
            <person name="Sun H."/>
            <person name="Tunlid A."/>
            <person name="Henrissat B."/>
            <person name="Grigoriev I.V."/>
            <person name="Hibbett D.S."/>
            <person name="Martin F."/>
        </authorList>
    </citation>
    <scope>NUCLEOTIDE SEQUENCE [LARGE SCALE GENOMIC DNA]</scope>
    <source>
        <strain evidence="2">Marx 270</strain>
    </source>
</reference>
<sequence length="100" mass="10744">MKDFPIRSTTSVGYTTTTRVTFLRDIAFQANLQPFRPTRDPLGCISLLRAYLAFPAALAIPVGAQTAVSLVPEMHRNGWTAGPDGVNPVAAKKAVCTPMP</sequence>
<protein>
    <submittedName>
        <fullName evidence="1">Uncharacterized protein</fullName>
    </submittedName>
</protein>
<evidence type="ECO:0000313" key="1">
    <source>
        <dbReference type="EMBL" id="KIO02285.1"/>
    </source>
</evidence>
<dbReference type="InParanoid" id="A0A0C3NN38"/>
<dbReference type="Proteomes" id="UP000054217">
    <property type="component" value="Unassembled WGS sequence"/>
</dbReference>
<organism evidence="1 2">
    <name type="scientific">Pisolithus tinctorius Marx 270</name>
    <dbReference type="NCBI Taxonomy" id="870435"/>
    <lineage>
        <taxon>Eukaryota</taxon>
        <taxon>Fungi</taxon>
        <taxon>Dikarya</taxon>
        <taxon>Basidiomycota</taxon>
        <taxon>Agaricomycotina</taxon>
        <taxon>Agaricomycetes</taxon>
        <taxon>Agaricomycetidae</taxon>
        <taxon>Boletales</taxon>
        <taxon>Sclerodermatineae</taxon>
        <taxon>Pisolithaceae</taxon>
        <taxon>Pisolithus</taxon>
    </lineage>
</organism>
<name>A0A0C3NN38_PISTI</name>
<keyword evidence="2" id="KW-1185">Reference proteome</keyword>
<reference evidence="1 2" key="1">
    <citation type="submission" date="2014-04" db="EMBL/GenBank/DDBJ databases">
        <authorList>
            <consortium name="DOE Joint Genome Institute"/>
            <person name="Kuo A."/>
            <person name="Kohler A."/>
            <person name="Costa M.D."/>
            <person name="Nagy L.G."/>
            <person name="Floudas D."/>
            <person name="Copeland A."/>
            <person name="Barry K.W."/>
            <person name="Cichocki N."/>
            <person name="Veneault-Fourrey C."/>
            <person name="LaButti K."/>
            <person name="Lindquist E.A."/>
            <person name="Lipzen A."/>
            <person name="Lundell T."/>
            <person name="Morin E."/>
            <person name="Murat C."/>
            <person name="Sun H."/>
            <person name="Tunlid A."/>
            <person name="Henrissat B."/>
            <person name="Grigoriev I.V."/>
            <person name="Hibbett D.S."/>
            <person name="Martin F."/>
            <person name="Nordberg H.P."/>
            <person name="Cantor M.N."/>
            <person name="Hua S.X."/>
        </authorList>
    </citation>
    <scope>NUCLEOTIDE SEQUENCE [LARGE SCALE GENOMIC DNA]</scope>
    <source>
        <strain evidence="1 2">Marx 270</strain>
    </source>
</reference>
<gene>
    <name evidence="1" type="ORF">M404DRAFT_1002299</name>
</gene>
<evidence type="ECO:0000313" key="2">
    <source>
        <dbReference type="Proteomes" id="UP000054217"/>
    </source>
</evidence>
<dbReference type="AlphaFoldDB" id="A0A0C3NN38"/>
<proteinExistence type="predicted"/>